<dbReference type="InterPro" id="IPR029044">
    <property type="entry name" value="Nucleotide-diphossugar_trans"/>
</dbReference>
<proteinExistence type="predicted"/>
<feature type="compositionally biased region" description="Basic residues" evidence="1">
    <location>
        <begin position="12"/>
        <end position="23"/>
    </location>
</feature>
<keyword evidence="3" id="KW-1185">Reference proteome</keyword>
<feature type="region of interest" description="Disordered" evidence="1">
    <location>
        <begin position="1"/>
        <end position="23"/>
    </location>
</feature>
<dbReference type="Proteomes" id="UP000660262">
    <property type="component" value="Unassembled WGS sequence"/>
</dbReference>
<dbReference type="PANTHER" id="PTHR22916:SF3">
    <property type="entry name" value="UDP-GLCNAC:BETAGAL BETA-1,3-N-ACETYLGLUCOSAMINYLTRANSFERASE-LIKE PROTEIN 1"/>
    <property type="match status" value="1"/>
</dbReference>
<feature type="region of interest" description="Disordered" evidence="1">
    <location>
        <begin position="325"/>
        <end position="352"/>
    </location>
</feature>
<accession>A0A830H8D2</accession>
<organism evidence="2 3">
    <name type="scientific">Pycnococcus provasolii</name>
    <dbReference type="NCBI Taxonomy" id="41880"/>
    <lineage>
        <taxon>Eukaryota</taxon>
        <taxon>Viridiplantae</taxon>
        <taxon>Chlorophyta</taxon>
        <taxon>Pseudoscourfieldiophyceae</taxon>
        <taxon>Pseudoscourfieldiales</taxon>
        <taxon>Pycnococcaceae</taxon>
        <taxon>Pycnococcus</taxon>
    </lineage>
</organism>
<feature type="compositionally biased region" description="Low complexity" evidence="1">
    <location>
        <begin position="741"/>
        <end position="751"/>
    </location>
</feature>
<protein>
    <submittedName>
        <fullName evidence="2">Uncharacterized protein</fullName>
    </submittedName>
</protein>
<evidence type="ECO:0000256" key="1">
    <source>
        <dbReference type="SAM" id="MobiDB-lite"/>
    </source>
</evidence>
<comment type="caution">
    <text evidence="2">The sequence shown here is derived from an EMBL/GenBank/DDBJ whole genome shotgun (WGS) entry which is preliminary data.</text>
</comment>
<dbReference type="Gene3D" id="3.90.550.10">
    <property type="entry name" value="Spore Coat Polysaccharide Biosynthesis Protein SpsA, Chain A"/>
    <property type="match status" value="1"/>
</dbReference>
<dbReference type="OrthoDB" id="523921at2759"/>
<dbReference type="GO" id="GO:0016757">
    <property type="term" value="F:glycosyltransferase activity"/>
    <property type="evidence" value="ECO:0007669"/>
    <property type="project" value="UniProtKB-ARBA"/>
</dbReference>
<feature type="region of interest" description="Disordered" evidence="1">
    <location>
        <begin position="702"/>
        <end position="751"/>
    </location>
</feature>
<dbReference type="AlphaFoldDB" id="A0A830H8D2"/>
<gene>
    <name evidence="2" type="ORF">PPROV_000201000</name>
</gene>
<evidence type="ECO:0000313" key="3">
    <source>
        <dbReference type="Proteomes" id="UP000660262"/>
    </source>
</evidence>
<dbReference type="PANTHER" id="PTHR22916">
    <property type="entry name" value="GLYCOSYLTRANSFERASE"/>
    <property type="match status" value="1"/>
</dbReference>
<feature type="compositionally biased region" description="Basic and acidic residues" evidence="1">
    <location>
        <begin position="702"/>
        <end position="729"/>
    </location>
</feature>
<dbReference type="SUPFAM" id="SSF53448">
    <property type="entry name" value="Nucleotide-diphospho-sugar transferases"/>
    <property type="match status" value="1"/>
</dbReference>
<dbReference type="EMBL" id="BNJQ01000005">
    <property type="protein sequence ID" value="GHP03255.1"/>
    <property type="molecule type" value="Genomic_DNA"/>
</dbReference>
<feature type="compositionally biased region" description="Basic residues" evidence="1">
    <location>
        <begin position="730"/>
        <end position="740"/>
    </location>
</feature>
<evidence type="ECO:0000313" key="2">
    <source>
        <dbReference type="EMBL" id="GHP03255.1"/>
    </source>
</evidence>
<reference evidence="2" key="1">
    <citation type="submission" date="2020-10" db="EMBL/GenBank/DDBJ databases">
        <title>Unveiling of a novel bifunctional photoreceptor, Dualchrome1, isolated from a cosmopolitan green alga.</title>
        <authorList>
            <person name="Suzuki S."/>
            <person name="Kawachi M."/>
        </authorList>
    </citation>
    <scope>NUCLEOTIDE SEQUENCE</scope>
    <source>
        <strain evidence="2">NIES 2893</strain>
    </source>
</reference>
<sequence length="751" mass="82166">MMANLLVSDRRHDRRRRRRRQRQRWLGKEGGGLDLAGPCFGGWIITLQVLFLSVSLFSPGGSRFGGIRVAAGAVPSSNTHSQCVRSLASVYAPFPKTDAVRSYAEKYVQKCDGTSGQHKDWTERAIVAYTDDAFQQLHDVALRRKDDEAWVFTSLIKAAAQESAFQTTFTQPNHFVVLAAQPKTAAFAVNRMARAARADHLLVVLGDVDAKKVPSSLVNAAFDILRANANVALVGVGEASYGTFGREAKGKSDGKVVLARYANSVGGLVAVVRRRELIEVGMFAERQCVSGNACDAHLLVDLSARMWRAGFSVAAVQSGSSVSAKAAAKPPSAPSECALESSPSTEPKQFRGKPPALLLKAAKPVQPCIVEGGSHPPTAGHSSSPSCVESMQSATGCRLASPLPAPPSCRSKDPRFSIIAQYFRRPNLLKKVFQSLAASADTDELWVNNDSRSELSEFASVLGGKSNAFVVLSPNVHEIRGYNRLALLSSGTYLAFVQDDDVAPQPKEWLSPATSLFRRYNRTGLIGGFRGRMDFGTQFDARHNQMTGIKYGARLEGEPGRKKPERIVHKDEASGRKFMFIYKVSMGPMLARRGTFLRLGLFHTAYSCPGAPGIGFDYEFSIRCWKTGAHVGLYYSRFKFNAGDHGSTGTRAAGMWQHRMAQEKRNNMMLFDQYPGFHPKAGTRKAQDTLLQLLPRSKEYKPWTDKSADALQEGKHGMKSARREAERNQRRSGRSGRSGRSRSSSSSSSRG</sequence>
<dbReference type="CDD" id="cd00761">
    <property type="entry name" value="Glyco_tranf_GTA_type"/>
    <property type="match status" value="1"/>
</dbReference>
<name>A0A830H8D2_9CHLO</name>